<reference evidence="1" key="1">
    <citation type="submission" date="2023-03" db="EMBL/GenBank/DDBJ databases">
        <title>Chromosome-scale reference genome and RAD-based genetic map of yellow starthistle (Centaurea solstitialis) reveal putative structural variation and QTLs associated with invader traits.</title>
        <authorList>
            <person name="Reatini B."/>
            <person name="Cang F.A."/>
            <person name="Jiang Q."/>
            <person name="Mckibben M.T.W."/>
            <person name="Barker M.S."/>
            <person name="Rieseberg L.H."/>
            <person name="Dlugosch K.M."/>
        </authorList>
    </citation>
    <scope>NUCLEOTIDE SEQUENCE</scope>
    <source>
        <strain evidence="1">CAN-66</strain>
        <tissue evidence="1">Leaf</tissue>
    </source>
</reference>
<evidence type="ECO:0000313" key="2">
    <source>
        <dbReference type="Proteomes" id="UP001172457"/>
    </source>
</evidence>
<keyword evidence="2" id="KW-1185">Reference proteome</keyword>
<proteinExistence type="predicted"/>
<sequence length="186" mass="21764">MIIFDFCGKDENALMCKAHGRDLTDTPNAFLSGEDTWSWNMDLLGEFDVNKLSMLLQKRMAPPKSCDVPIFWNSLVNIFPWRMLLNVLPAKCNMSGTRINSLFSFKNIILHGDNVRTRSVLTRAVFMVTVWLIWHWQNNVLHASQEEKDKILQEDMFSVVQRMANFWITHRKPALKGIWQQWALFC</sequence>
<dbReference type="Proteomes" id="UP001172457">
    <property type="component" value="Chromosome 1"/>
</dbReference>
<comment type="caution">
    <text evidence="1">The sequence shown here is derived from an EMBL/GenBank/DDBJ whole genome shotgun (WGS) entry which is preliminary data.</text>
</comment>
<dbReference type="EMBL" id="JARYMX010000001">
    <property type="protein sequence ID" value="KAJ9568140.1"/>
    <property type="molecule type" value="Genomic_DNA"/>
</dbReference>
<dbReference type="AlphaFoldDB" id="A0AA38TW64"/>
<name>A0AA38TW64_9ASTR</name>
<evidence type="ECO:0000313" key="1">
    <source>
        <dbReference type="EMBL" id="KAJ9568140.1"/>
    </source>
</evidence>
<accession>A0AA38TW64</accession>
<gene>
    <name evidence="1" type="ORF">OSB04_004106</name>
</gene>
<organism evidence="1 2">
    <name type="scientific">Centaurea solstitialis</name>
    <name type="common">yellow star-thistle</name>
    <dbReference type="NCBI Taxonomy" id="347529"/>
    <lineage>
        <taxon>Eukaryota</taxon>
        <taxon>Viridiplantae</taxon>
        <taxon>Streptophyta</taxon>
        <taxon>Embryophyta</taxon>
        <taxon>Tracheophyta</taxon>
        <taxon>Spermatophyta</taxon>
        <taxon>Magnoliopsida</taxon>
        <taxon>eudicotyledons</taxon>
        <taxon>Gunneridae</taxon>
        <taxon>Pentapetalae</taxon>
        <taxon>asterids</taxon>
        <taxon>campanulids</taxon>
        <taxon>Asterales</taxon>
        <taxon>Asteraceae</taxon>
        <taxon>Carduoideae</taxon>
        <taxon>Cardueae</taxon>
        <taxon>Centaureinae</taxon>
        <taxon>Centaurea</taxon>
    </lineage>
</organism>
<evidence type="ECO:0008006" key="3">
    <source>
        <dbReference type="Google" id="ProtNLM"/>
    </source>
</evidence>
<protein>
    <recommendedName>
        <fullName evidence="3">Reverse transcriptase</fullName>
    </recommendedName>
</protein>